<protein>
    <submittedName>
        <fullName evidence="2">Uncharacterized protein</fullName>
    </submittedName>
</protein>
<dbReference type="PANTHER" id="PTHR33345:SF2">
    <property type="entry name" value="OBERON-LIKE PHD FINGER DOMAIN-CONTAINING PROTEIN"/>
    <property type="match status" value="1"/>
</dbReference>
<name>A0AAN8TJU4_SOLBU</name>
<proteinExistence type="predicted"/>
<evidence type="ECO:0000313" key="3">
    <source>
        <dbReference type="Proteomes" id="UP001371456"/>
    </source>
</evidence>
<sequence length="117" mass="13168">MQPLVSDSPFGAITCKAVSLVFAETVVVYFVVSLSVWTMMVRESINLDAEYLYRYCDSRTNLVPHALKLLNICTTVASYPDIEKILNVGFCILRGSQKSSAKELYHRIESINAKLMK</sequence>
<evidence type="ECO:0000313" key="2">
    <source>
        <dbReference type="EMBL" id="KAK6786367.1"/>
    </source>
</evidence>
<accession>A0AAN8TJU4</accession>
<reference evidence="2 3" key="1">
    <citation type="submission" date="2024-02" db="EMBL/GenBank/DDBJ databases">
        <title>de novo genome assembly of Solanum bulbocastanum strain 11H21.</title>
        <authorList>
            <person name="Hosaka A.J."/>
        </authorList>
    </citation>
    <scope>NUCLEOTIDE SEQUENCE [LARGE SCALE GENOMIC DNA]</scope>
    <source>
        <tissue evidence="2">Young leaves</tissue>
    </source>
</reference>
<feature type="transmembrane region" description="Helical" evidence="1">
    <location>
        <begin position="20"/>
        <end position="41"/>
    </location>
</feature>
<keyword evidence="1" id="KW-1133">Transmembrane helix</keyword>
<dbReference type="AlphaFoldDB" id="A0AAN8TJU4"/>
<dbReference type="PANTHER" id="PTHR33345">
    <property type="entry name" value="ADAPTER PROTEIN, PUTATIVE-RELATED"/>
    <property type="match status" value="1"/>
</dbReference>
<evidence type="ECO:0000256" key="1">
    <source>
        <dbReference type="SAM" id="Phobius"/>
    </source>
</evidence>
<comment type="caution">
    <text evidence="2">The sequence shown here is derived from an EMBL/GenBank/DDBJ whole genome shotgun (WGS) entry which is preliminary data.</text>
</comment>
<dbReference type="Proteomes" id="UP001371456">
    <property type="component" value="Unassembled WGS sequence"/>
</dbReference>
<gene>
    <name evidence="2" type="ORF">RDI58_014892</name>
</gene>
<organism evidence="2 3">
    <name type="scientific">Solanum bulbocastanum</name>
    <name type="common">Wild potato</name>
    <dbReference type="NCBI Taxonomy" id="147425"/>
    <lineage>
        <taxon>Eukaryota</taxon>
        <taxon>Viridiplantae</taxon>
        <taxon>Streptophyta</taxon>
        <taxon>Embryophyta</taxon>
        <taxon>Tracheophyta</taxon>
        <taxon>Spermatophyta</taxon>
        <taxon>Magnoliopsida</taxon>
        <taxon>eudicotyledons</taxon>
        <taxon>Gunneridae</taxon>
        <taxon>Pentapetalae</taxon>
        <taxon>asterids</taxon>
        <taxon>lamiids</taxon>
        <taxon>Solanales</taxon>
        <taxon>Solanaceae</taxon>
        <taxon>Solanoideae</taxon>
        <taxon>Solaneae</taxon>
        <taxon>Solanum</taxon>
    </lineage>
</organism>
<keyword evidence="3" id="KW-1185">Reference proteome</keyword>
<dbReference type="EMBL" id="JBANQN010000006">
    <property type="protein sequence ID" value="KAK6786367.1"/>
    <property type="molecule type" value="Genomic_DNA"/>
</dbReference>
<keyword evidence="1" id="KW-0812">Transmembrane</keyword>
<keyword evidence="1" id="KW-0472">Membrane</keyword>